<dbReference type="Proteomes" id="UP000178336">
    <property type="component" value="Unassembled WGS sequence"/>
</dbReference>
<accession>A0A1F5GT55</accession>
<sequence length="265" mass="29535">MYEYELTIIKLGGSVITDKNKKGLLRKSVLKRLAGEIATAKNKKKFKLIIVHGAGSFGHPIAKQYRLNEGFLNNKSIEGFVKTKQSLNLLTSEVFKYFSEKVQCCLVQPADIVLTSKDKIVHFDTKQISYLLDYDITPILWGDVVFDIKKGFSILSGDKIVAYLAKKFKADNVLFISDVEGVFDKNPKIYGDAKLIKVINGNSLARIKTQQTKNRIDVTGEMKGKLLAIKRGLENTDVAIVNGLVSSVVENALLGKIKGTRFVFQ</sequence>
<dbReference type="Pfam" id="PF00696">
    <property type="entry name" value="AA_kinase"/>
    <property type="match status" value="1"/>
</dbReference>
<dbReference type="STRING" id="1797724.A3A48_00845"/>
<feature type="binding site" evidence="10">
    <location>
        <position position="59"/>
    </location>
    <ligand>
        <name>substrate</name>
    </ligand>
</feature>
<dbReference type="GO" id="GO:0005524">
    <property type="term" value="F:ATP binding"/>
    <property type="evidence" value="ECO:0007669"/>
    <property type="project" value="UniProtKB-KW"/>
</dbReference>
<feature type="binding site" evidence="10">
    <location>
        <position position="178"/>
    </location>
    <ligand>
        <name>ATP</name>
        <dbReference type="ChEBI" id="CHEBI:30616"/>
    </ligand>
</feature>
<evidence type="ECO:0000259" key="12">
    <source>
        <dbReference type="Pfam" id="PF00696"/>
    </source>
</evidence>
<evidence type="ECO:0000256" key="4">
    <source>
        <dbReference type="ARBA" id="ARBA00022679"/>
    </source>
</evidence>
<comment type="catalytic activity">
    <reaction evidence="9">
        <text>isopentenyl phosphate + ATP = isopentenyl diphosphate + ADP</text>
        <dbReference type="Rhea" id="RHEA:33963"/>
        <dbReference type="ChEBI" id="CHEBI:30616"/>
        <dbReference type="ChEBI" id="CHEBI:65078"/>
        <dbReference type="ChEBI" id="CHEBI:128769"/>
        <dbReference type="ChEBI" id="CHEBI:456216"/>
        <dbReference type="EC" id="2.7.4.26"/>
    </reaction>
</comment>
<dbReference type="PANTHER" id="PTHR43654">
    <property type="entry name" value="GLUTAMATE 5-KINASE"/>
    <property type="match status" value="1"/>
</dbReference>
<dbReference type="CDD" id="cd04241">
    <property type="entry name" value="AAK_FomA-like"/>
    <property type="match status" value="1"/>
</dbReference>
<evidence type="ECO:0000256" key="8">
    <source>
        <dbReference type="ARBA" id="ARBA00023229"/>
    </source>
</evidence>
<dbReference type="EMBL" id="MFBN01000030">
    <property type="protein sequence ID" value="OGD95028.1"/>
    <property type="molecule type" value="Genomic_DNA"/>
</dbReference>
<dbReference type="PANTHER" id="PTHR43654:SF1">
    <property type="entry name" value="ISOPENTENYL PHOSPHATE KINASE"/>
    <property type="match status" value="1"/>
</dbReference>
<gene>
    <name evidence="13" type="ORF">A3A48_00845</name>
</gene>
<dbReference type="Gene3D" id="3.40.1160.10">
    <property type="entry name" value="Acetylglutamate kinase-like"/>
    <property type="match status" value="1"/>
</dbReference>
<evidence type="ECO:0000256" key="5">
    <source>
        <dbReference type="ARBA" id="ARBA00022741"/>
    </source>
</evidence>
<evidence type="ECO:0000256" key="10">
    <source>
        <dbReference type="PIRSR" id="PIRSR016496-1"/>
    </source>
</evidence>
<keyword evidence="7 10" id="KW-0067">ATP-binding</keyword>
<name>A0A1F5GT55_9BACT</name>
<dbReference type="GO" id="GO:0005829">
    <property type="term" value="C:cytosol"/>
    <property type="evidence" value="ECO:0007669"/>
    <property type="project" value="TreeGrafter"/>
</dbReference>
<dbReference type="GO" id="GO:0016114">
    <property type="term" value="P:terpenoid biosynthetic process"/>
    <property type="evidence" value="ECO:0007669"/>
    <property type="project" value="TreeGrafter"/>
</dbReference>
<protein>
    <recommendedName>
        <fullName evidence="3">Isopentenyl phosphate kinase</fullName>
        <ecNumber evidence="2">2.7.4.26</ecNumber>
    </recommendedName>
</protein>
<evidence type="ECO:0000256" key="3">
    <source>
        <dbReference type="ARBA" id="ARBA00017267"/>
    </source>
</evidence>
<dbReference type="AlphaFoldDB" id="A0A1F5GT55"/>
<organism evidence="13 14">
    <name type="scientific">Candidatus Curtissbacteria bacterium RIFCSPLOWO2_01_FULL_37_9</name>
    <dbReference type="NCBI Taxonomy" id="1797724"/>
    <lineage>
        <taxon>Bacteria</taxon>
        <taxon>Candidatus Curtissiibacteriota</taxon>
    </lineage>
</organism>
<comment type="similarity">
    <text evidence="1">Belongs to the isopentenyl phosphate kinase family.</text>
</comment>
<dbReference type="PIRSF" id="PIRSF016496">
    <property type="entry name" value="Kin_FomA"/>
    <property type="match status" value="1"/>
</dbReference>
<keyword evidence="8" id="KW-0414">Isoprene biosynthesis</keyword>
<evidence type="ECO:0000256" key="11">
    <source>
        <dbReference type="PIRSR" id="PIRSR016496-2"/>
    </source>
</evidence>
<keyword evidence="6" id="KW-0418">Kinase</keyword>
<evidence type="ECO:0000313" key="14">
    <source>
        <dbReference type="Proteomes" id="UP000178336"/>
    </source>
</evidence>
<dbReference type="GO" id="GO:0102043">
    <property type="term" value="F:isopentenyl phosphate kinase activity"/>
    <property type="evidence" value="ECO:0007669"/>
    <property type="project" value="UniProtKB-EC"/>
</dbReference>
<feature type="binding site" evidence="10">
    <location>
        <position position="54"/>
    </location>
    <ligand>
        <name>substrate</name>
    </ligand>
</feature>
<feature type="binding site" evidence="10">
    <location>
        <position position="55"/>
    </location>
    <ligand>
        <name>ATP</name>
        <dbReference type="ChEBI" id="CHEBI:30616"/>
    </ligand>
</feature>
<feature type="binding site" evidence="10">
    <location>
        <position position="225"/>
    </location>
    <ligand>
        <name>ATP</name>
        <dbReference type="ChEBI" id="CHEBI:30616"/>
    </ligand>
</feature>
<reference evidence="13 14" key="1">
    <citation type="journal article" date="2016" name="Nat. Commun.">
        <title>Thousands of microbial genomes shed light on interconnected biogeochemical processes in an aquifer system.</title>
        <authorList>
            <person name="Anantharaman K."/>
            <person name="Brown C.T."/>
            <person name="Hug L.A."/>
            <person name="Sharon I."/>
            <person name="Castelle C.J."/>
            <person name="Probst A.J."/>
            <person name="Thomas B.C."/>
            <person name="Singh A."/>
            <person name="Wilkins M.J."/>
            <person name="Karaoz U."/>
            <person name="Brodie E.L."/>
            <person name="Williams K.H."/>
            <person name="Hubbard S.S."/>
            <person name="Banfield J.F."/>
        </authorList>
    </citation>
    <scope>NUCLEOTIDE SEQUENCE [LARGE SCALE GENOMIC DNA]</scope>
</reference>
<feature type="site" description="Transition state stabilizer" evidence="11">
    <location>
        <position position="19"/>
    </location>
</feature>
<feature type="binding site" evidence="10">
    <location>
        <begin position="10"/>
        <end position="14"/>
    </location>
    <ligand>
        <name>ATP</name>
        <dbReference type="ChEBI" id="CHEBI:30616"/>
    </ligand>
</feature>
<dbReference type="GO" id="GO:0016301">
    <property type="term" value="F:kinase activity"/>
    <property type="evidence" value="ECO:0007669"/>
    <property type="project" value="UniProtKB-KW"/>
</dbReference>
<comment type="caution">
    <text evidence="13">The sequence shown here is derived from an EMBL/GenBank/DDBJ whole genome shotgun (WGS) entry which is preliminary data.</text>
</comment>
<keyword evidence="4" id="KW-0808">Transferase</keyword>
<dbReference type="NCBIfam" id="NF040647">
    <property type="entry name" value="IPPK_Arch"/>
    <property type="match status" value="1"/>
</dbReference>
<feature type="binding site" evidence="10">
    <location>
        <position position="157"/>
    </location>
    <ligand>
        <name>substrate</name>
    </ligand>
</feature>
<dbReference type="InterPro" id="IPR036393">
    <property type="entry name" value="AceGlu_kinase-like_sf"/>
</dbReference>
<evidence type="ECO:0000256" key="6">
    <source>
        <dbReference type="ARBA" id="ARBA00022777"/>
    </source>
</evidence>
<dbReference type="EC" id="2.7.4.26" evidence="2"/>
<evidence type="ECO:0000256" key="1">
    <source>
        <dbReference type="ARBA" id="ARBA00010540"/>
    </source>
</evidence>
<evidence type="ECO:0000256" key="9">
    <source>
        <dbReference type="ARBA" id="ARBA00049063"/>
    </source>
</evidence>
<evidence type="ECO:0000313" key="13">
    <source>
        <dbReference type="EMBL" id="OGD95028.1"/>
    </source>
</evidence>
<dbReference type="SUPFAM" id="SSF53633">
    <property type="entry name" value="Carbamate kinase-like"/>
    <property type="match status" value="1"/>
</dbReference>
<feature type="domain" description="Aspartate/glutamate/uridylate kinase" evidence="12">
    <location>
        <begin position="6"/>
        <end position="240"/>
    </location>
</feature>
<dbReference type="InterPro" id="IPR024192">
    <property type="entry name" value="Fosfomycin_R_FomA-type"/>
</dbReference>
<dbReference type="InterPro" id="IPR001048">
    <property type="entry name" value="Asp/Glu/Uridylate_kinase"/>
</dbReference>
<proteinExistence type="inferred from homology"/>
<evidence type="ECO:0000256" key="7">
    <source>
        <dbReference type="ARBA" id="ARBA00022840"/>
    </source>
</evidence>
<keyword evidence="5 10" id="KW-0547">Nucleotide-binding</keyword>
<evidence type="ECO:0000256" key="2">
    <source>
        <dbReference type="ARBA" id="ARBA00012908"/>
    </source>
</evidence>